<dbReference type="AlphaFoldDB" id="U9TKP1"/>
<gene>
    <name evidence="1" type="ORF">GLOINDRAFT_31350</name>
</gene>
<protein>
    <submittedName>
        <fullName evidence="1">Uncharacterized protein</fullName>
    </submittedName>
</protein>
<proteinExistence type="predicted"/>
<sequence length="77" mass="8532">MPSPKNLIDSSENHFGRVQIFAAPRKDDGSQNIPKKLTNKGSEALELFEQTLAPRTGSINREMASTGIPSFEQFQLL</sequence>
<reference evidence="1" key="1">
    <citation type="submission" date="2013-07" db="EMBL/GenBank/DDBJ databases">
        <title>The genome of an arbuscular mycorrhizal fungus provides insights into the evolution of the oldest plant symbiosis.</title>
        <authorList>
            <consortium name="DOE Joint Genome Institute"/>
            <person name="Tisserant E."/>
            <person name="Malbreil M."/>
            <person name="Kuo A."/>
            <person name="Kohler A."/>
            <person name="Symeonidi A."/>
            <person name="Balestrini R."/>
            <person name="Charron P."/>
            <person name="Duensing N."/>
            <person name="Frei-dit-Frey N."/>
            <person name="Gianinazzi-Pearson V."/>
            <person name="Gilbert B."/>
            <person name="Handa Y."/>
            <person name="Hijri M."/>
            <person name="Kaul R."/>
            <person name="Kawaguchi M."/>
            <person name="Krajinski F."/>
            <person name="Lammers P."/>
            <person name="Lapierre D."/>
            <person name="Masclaux F.G."/>
            <person name="Murat C."/>
            <person name="Morin E."/>
            <person name="Ndikumana S."/>
            <person name="Pagni M."/>
            <person name="Petitpierre D."/>
            <person name="Requena N."/>
            <person name="Rosikiewicz P."/>
            <person name="Riley R."/>
            <person name="Saito K."/>
            <person name="San Clemente H."/>
            <person name="Shapiro H."/>
            <person name="van Tuinen D."/>
            <person name="Becard G."/>
            <person name="Bonfante P."/>
            <person name="Paszkowski U."/>
            <person name="Shachar-Hill Y."/>
            <person name="Young J.P."/>
            <person name="Sanders I.R."/>
            <person name="Henrissat B."/>
            <person name="Rensing S.A."/>
            <person name="Grigoriev I.V."/>
            <person name="Corradi N."/>
            <person name="Roux C."/>
            <person name="Martin F."/>
        </authorList>
    </citation>
    <scope>NUCLEOTIDE SEQUENCE</scope>
    <source>
        <strain evidence="1">DAOM 197198</strain>
    </source>
</reference>
<name>U9TKP1_RHIID</name>
<evidence type="ECO:0000313" key="1">
    <source>
        <dbReference type="EMBL" id="ESA08744.1"/>
    </source>
</evidence>
<dbReference type="HOGENOM" id="CLU_2639353_0_0_1"/>
<organism evidence="1">
    <name type="scientific">Rhizophagus irregularis (strain DAOM 181602 / DAOM 197198 / MUCL 43194)</name>
    <name type="common">Arbuscular mycorrhizal fungus</name>
    <name type="synonym">Glomus intraradices</name>
    <dbReference type="NCBI Taxonomy" id="747089"/>
    <lineage>
        <taxon>Eukaryota</taxon>
        <taxon>Fungi</taxon>
        <taxon>Fungi incertae sedis</taxon>
        <taxon>Mucoromycota</taxon>
        <taxon>Glomeromycotina</taxon>
        <taxon>Glomeromycetes</taxon>
        <taxon>Glomerales</taxon>
        <taxon>Glomeraceae</taxon>
        <taxon>Rhizophagus</taxon>
    </lineage>
</organism>
<accession>U9TKP1</accession>
<dbReference type="EMBL" id="KI288863">
    <property type="protein sequence ID" value="ESA08744.1"/>
    <property type="molecule type" value="Genomic_DNA"/>
</dbReference>